<feature type="domain" description="Reverse transcriptase" evidence="2">
    <location>
        <begin position="1128"/>
        <end position="1234"/>
    </location>
</feature>
<evidence type="ECO:0000313" key="4">
    <source>
        <dbReference type="EMBL" id="RVW86905.1"/>
    </source>
</evidence>
<protein>
    <submittedName>
        <fullName evidence="4">Putative ribonuclease H protein</fullName>
    </submittedName>
</protein>
<dbReference type="CDD" id="cd01650">
    <property type="entry name" value="RT_nLTR_like"/>
    <property type="match status" value="1"/>
</dbReference>
<dbReference type="InterPro" id="IPR025558">
    <property type="entry name" value="DUF4283"/>
</dbReference>
<accession>A0A438HR36</accession>
<organism evidence="4 5">
    <name type="scientific">Vitis vinifera</name>
    <name type="common">Grape</name>
    <dbReference type="NCBI Taxonomy" id="29760"/>
    <lineage>
        <taxon>Eukaryota</taxon>
        <taxon>Viridiplantae</taxon>
        <taxon>Streptophyta</taxon>
        <taxon>Embryophyta</taxon>
        <taxon>Tracheophyta</taxon>
        <taxon>Spermatophyta</taxon>
        <taxon>Magnoliopsida</taxon>
        <taxon>eudicotyledons</taxon>
        <taxon>Gunneridae</taxon>
        <taxon>Pentapetalae</taxon>
        <taxon>rosids</taxon>
        <taxon>Vitales</taxon>
        <taxon>Vitaceae</taxon>
        <taxon>Viteae</taxon>
        <taxon>Vitis</taxon>
    </lineage>
</organism>
<dbReference type="Pfam" id="PF14111">
    <property type="entry name" value="DUF4283"/>
    <property type="match status" value="1"/>
</dbReference>
<name>A0A438HR36_VITVI</name>
<gene>
    <name evidence="4" type="primary">VvCHDp000001_763</name>
    <name evidence="4" type="ORF">CK203_036009</name>
</gene>
<dbReference type="PANTHER" id="PTHR19446">
    <property type="entry name" value="REVERSE TRANSCRIPTASES"/>
    <property type="match status" value="1"/>
</dbReference>
<dbReference type="SUPFAM" id="SSF56219">
    <property type="entry name" value="DNase I-like"/>
    <property type="match status" value="1"/>
</dbReference>
<evidence type="ECO:0000256" key="1">
    <source>
        <dbReference type="SAM" id="MobiDB-lite"/>
    </source>
</evidence>
<dbReference type="Proteomes" id="UP000288805">
    <property type="component" value="Unassembled WGS sequence"/>
</dbReference>
<feature type="compositionally biased region" description="Basic and acidic residues" evidence="1">
    <location>
        <begin position="350"/>
        <end position="369"/>
    </location>
</feature>
<proteinExistence type="predicted"/>
<feature type="region of interest" description="Disordered" evidence="1">
    <location>
        <begin position="1"/>
        <end position="27"/>
    </location>
</feature>
<dbReference type="InterPro" id="IPR000477">
    <property type="entry name" value="RT_dom"/>
</dbReference>
<comment type="caution">
    <text evidence="4">The sequence shown here is derived from an EMBL/GenBank/DDBJ whole genome shotgun (WGS) entry which is preliminary data.</text>
</comment>
<feature type="compositionally biased region" description="Acidic residues" evidence="1">
    <location>
        <begin position="1"/>
        <end position="14"/>
    </location>
</feature>
<feature type="region of interest" description="Disordered" evidence="1">
    <location>
        <begin position="350"/>
        <end position="428"/>
    </location>
</feature>
<evidence type="ECO:0000313" key="5">
    <source>
        <dbReference type="Proteomes" id="UP000288805"/>
    </source>
</evidence>
<dbReference type="InterPro" id="IPR036691">
    <property type="entry name" value="Endo/exonu/phosph_ase_sf"/>
</dbReference>
<feature type="compositionally biased region" description="Low complexity" evidence="1">
    <location>
        <begin position="391"/>
        <end position="402"/>
    </location>
</feature>
<reference evidence="4 5" key="1">
    <citation type="journal article" date="2018" name="PLoS Genet.">
        <title>Population sequencing reveals clonal diversity and ancestral inbreeding in the grapevine cultivar Chardonnay.</title>
        <authorList>
            <person name="Roach M.J."/>
            <person name="Johnson D.L."/>
            <person name="Bohlmann J."/>
            <person name="van Vuuren H.J."/>
            <person name="Jones S.J."/>
            <person name="Pretorius I.S."/>
            <person name="Schmidt S.A."/>
            <person name="Borneman A.R."/>
        </authorList>
    </citation>
    <scope>NUCLEOTIDE SEQUENCE [LARGE SCALE GENOMIC DNA]</scope>
    <source>
        <strain evidence="5">cv. Chardonnay</strain>
        <tissue evidence="4">Leaf</tissue>
    </source>
</reference>
<evidence type="ECO:0000259" key="3">
    <source>
        <dbReference type="Pfam" id="PF14111"/>
    </source>
</evidence>
<dbReference type="Pfam" id="PF00078">
    <property type="entry name" value="RVT_1"/>
    <property type="match status" value="1"/>
</dbReference>
<dbReference type="Gene3D" id="3.60.10.10">
    <property type="entry name" value="Endonuclease/exonuclease/phosphatase"/>
    <property type="match status" value="1"/>
</dbReference>
<dbReference type="EMBL" id="QGNW01000189">
    <property type="protein sequence ID" value="RVW86905.1"/>
    <property type="molecule type" value="Genomic_DNA"/>
</dbReference>
<feature type="domain" description="DUF4283" evidence="3">
    <location>
        <begin position="174"/>
        <end position="259"/>
    </location>
</feature>
<evidence type="ECO:0000259" key="2">
    <source>
        <dbReference type="Pfam" id="PF00078"/>
    </source>
</evidence>
<sequence>MRESEGEQASEGEEGESRAENRGKRKGSRFVVESKVFEVEAEERNGKSHVIISESKGELVSWVRLGSASVGLFIEGLTQCMRDGKEGRWEKGWKEKGRNYSLVREANRAGSFIRLGVTDMEKRRFGLWLEEKEMDQGVRGSGRSYVEVVKGPEFRDTTRVRVETKEEEIRNKVSRLKQCLIGKWNPRSAREEDLARLGWSVARAWGLKGKLGLARLGKGCALLEFETLEEAKRVLALGVRSVGGTQLGLEMWSPKFGCSLEGEDRKEAWVRILGLPISLWVPSILWRVGEACGGFLGIDPLTERKEDLEWARVLVKLNGGVLLSSMEIGVEGEVHALSLWWEISPALRKKQGDGRDGFGRQREEVRGGGDSRAGWRVGEMPSAGPKEQRRSGFAGDGSSASGPGIGPVGLKRDSGPTKQGPPPSRGAELAVTGIERGPAKGRASEGLELLSHGPAIMVGGCLGHSQAQIIGTGNEDDLGLKLEMEFIKCCEKEVSGKQQPALQSSMAERVIVDEALRYGSISNLRVVESSFSSSTLFGRTSEREFCDHSGEIRASLQKENKMELAATGGATASREGCWDLIEVNCDVLEVQNPEWTPARTGSQDLRSEKETNWEESSLAKFSKLLGFSIEGLEREILDFLSKIRKRREMIHSKGLLEKSKFERELKRGANDINKRRIIKSVVRKQKVDLFCIQETKIQLMTEGVVKSLGVGRFLDWRTLEAVGAAGGVLICWDKRSLEMLEWEEGQFSISCKFRTVENGVVWVFTGVYGPFTKEDRECLWDEFGAIRGLWGEPWCVGGDFNVILSQGERSRQGRVTSAMRRFAQVMDDLELIDLPLQVQQCDPEEIISAYIGSFSNSNRGGGKRRGPSPFRFENMWLKVEGFKDLMRSWWQGMSVSGRVSYKLATKLKAIKQNLKVWNREVFGNLESNKLATLQQVDYWDQVESEKSLTEEEFSSKKEAKEGYAKWVKLEEIHWRQLSRELWLREGDRSTGYFHRMANAHRRRHTMERIKINGVWLSEEQEVRTGIVYAFQRLLTEDSKWKVDIGGLNLNQISQQEADILELPFMEEEVHSTLMDINGDKAPGPNGFTGAFWQFCWEFVKEEVLEMFKEFHEQNVFLKSLNTTFLVLIPKKGGAEELGDFRPISLLGGLYKLLAKVLANRIKNVIGRVVSSDQNAFVMGRQILDASLIANEVIDSWKKKEEKGLICNLDIEKAYNSVNWQFLMRVMQKMGFGAKWSGYGAASQLLNSQWLWKGAASPGAESGGILCWFEAVSGLRINLAKSEIIPVGEVDEILEMAVELGCKVGQLPSTYLGLPLGAPNKAVCVWDGVEERMRWKLALWKLQYTSKGGRITLIKSTLASMPLYQLSLFRMPRIVARRLEKLQRDFLWGGISTERKAHLVNWERVCVGKEKGGLGLRKLVPLNKALLGKWVWRFARAKEEMWKRVLVAKYGQEEFGWRTKKANGAFGVRVWKEILKEADWCWDNMIFKVGKGTKIRFWKDPWCGDVELARRFPQLFNVAAQRSATVGDIWDQNSGQGGWNLRFIRGFNDWELNMVDELLQILRSQRITLEEDLALWKGGKNGKFGVKEAYGLMISHSIPLFPKKGIWVENVPSKLAFFAWEATWGRSVWSLVGLSRNCKGGGSQLEGFFCGFLGVDSLQLRVGGFFGPFGFFVVRSSSPRILPGSVRNATARKEGALNQVVFWDSVEGNRALSEEEQNLIKQATEEYKKWVVMGKTSWRQKSRELWLREGDINRSFFHKTATTHKRGNFMVKIKINAA</sequence>